<protein>
    <submittedName>
        <fullName evidence="2">Uncharacterized protein</fullName>
    </submittedName>
</protein>
<evidence type="ECO:0000313" key="2">
    <source>
        <dbReference type="EMBL" id="GBP60069.1"/>
    </source>
</evidence>
<reference evidence="2 3" key="1">
    <citation type="journal article" date="2019" name="Commun. Biol.">
        <title>The bagworm genome reveals a unique fibroin gene that provides high tensile strength.</title>
        <authorList>
            <person name="Kono N."/>
            <person name="Nakamura H."/>
            <person name="Ohtoshi R."/>
            <person name="Tomita M."/>
            <person name="Numata K."/>
            <person name="Arakawa K."/>
        </authorList>
    </citation>
    <scope>NUCLEOTIDE SEQUENCE [LARGE SCALE GENOMIC DNA]</scope>
</reference>
<dbReference type="AlphaFoldDB" id="A0A4C1XCG5"/>
<feature type="region of interest" description="Disordered" evidence="1">
    <location>
        <begin position="1"/>
        <end position="85"/>
    </location>
</feature>
<evidence type="ECO:0000313" key="3">
    <source>
        <dbReference type="Proteomes" id="UP000299102"/>
    </source>
</evidence>
<dbReference type="Proteomes" id="UP000299102">
    <property type="component" value="Unassembled WGS sequence"/>
</dbReference>
<gene>
    <name evidence="2" type="ORF">EVAR_7062_1</name>
</gene>
<comment type="caution">
    <text evidence="2">The sequence shown here is derived from an EMBL/GenBank/DDBJ whole genome shotgun (WGS) entry which is preliminary data.</text>
</comment>
<sequence>MAAVFQGAPNEDFEEFYNNHEKPPFTTTPNEQSHDQGEVITAGSDRNSALLPSRPRRRATERGTTEAKLTGTRPMRHKTASDELSGKYERAAAVNQLRG</sequence>
<proteinExistence type="predicted"/>
<accession>A0A4C1XCG5</accession>
<keyword evidence="3" id="KW-1185">Reference proteome</keyword>
<evidence type="ECO:0000256" key="1">
    <source>
        <dbReference type="SAM" id="MobiDB-lite"/>
    </source>
</evidence>
<dbReference type="EMBL" id="BGZK01000778">
    <property type="protein sequence ID" value="GBP60069.1"/>
    <property type="molecule type" value="Genomic_DNA"/>
</dbReference>
<organism evidence="2 3">
    <name type="scientific">Eumeta variegata</name>
    <name type="common">Bagworm moth</name>
    <name type="synonym">Eumeta japonica</name>
    <dbReference type="NCBI Taxonomy" id="151549"/>
    <lineage>
        <taxon>Eukaryota</taxon>
        <taxon>Metazoa</taxon>
        <taxon>Ecdysozoa</taxon>
        <taxon>Arthropoda</taxon>
        <taxon>Hexapoda</taxon>
        <taxon>Insecta</taxon>
        <taxon>Pterygota</taxon>
        <taxon>Neoptera</taxon>
        <taxon>Endopterygota</taxon>
        <taxon>Lepidoptera</taxon>
        <taxon>Glossata</taxon>
        <taxon>Ditrysia</taxon>
        <taxon>Tineoidea</taxon>
        <taxon>Psychidae</taxon>
        <taxon>Oiketicinae</taxon>
        <taxon>Eumeta</taxon>
    </lineage>
</organism>
<name>A0A4C1XCG5_EUMVA</name>